<keyword evidence="8" id="KW-1185">Reference proteome</keyword>
<feature type="domain" description="Solute-binding protein family 5" evidence="6">
    <location>
        <begin position="78"/>
        <end position="459"/>
    </location>
</feature>
<evidence type="ECO:0000313" key="8">
    <source>
        <dbReference type="Proteomes" id="UP000751196"/>
    </source>
</evidence>
<evidence type="ECO:0000256" key="1">
    <source>
        <dbReference type="ARBA" id="ARBA00004196"/>
    </source>
</evidence>
<organism evidence="7 8">
    <name type="scientific">Apilactobacillus waqarii</name>
    <dbReference type="NCBI Taxonomy" id="2851006"/>
    <lineage>
        <taxon>Bacteria</taxon>
        <taxon>Bacillati</taxon>
        <taxon>Bacillota</taxon>
        <taxon>Bacilli</taxon>
        <taxon>Lactobacillales</taxon>
        <taxon>Lactobacillaceae</taxon>
        <taxon>Apilactobacillus</taxon>
    </lineage>
</organism>
<proteinExistence type="inferred from homology"/>
<dbReference type="InterPro" id="IPR039424">
    <property type="entry name" value="SBP_5"/>
</dbReference>
<reference evidence="7 8" key="1">
    <citation type="submission" date="2021-06" db="EMBL/GenBank/DDBJ databases">
        <title>Draft genome sequence of a glucan synthesizing Apilactobacillus waqareii isolate HBW1.</title>
        <authorList>
            <person name="Anwar M.A."/>
        </authorList>
    </citation>
    <scope>NUCLEOTIDE SEQUENCE [LARGE SCALE GENOMIC DNA]</scope>
    <source>
        <strain evidence="7 8">HBW1</strain>
    </source>
</reference>
<keyword evidence="3" id="KW-0813">Transport</keyword>
<dbReference type="Proteomes" id="UP000751196">
    <property type="component" value="Unassembled WGS sequence"/>
</dbReference>
<evidence type="ECO:0000256" key="5">
    <source>
        <dbReference type="SAM" id="SignalP"/>
    </source>
</evidence>
<sequence>MKKSKLLLLPFLATVTLSLAACGNSSTQSKGAKTQSLNWMQNANLITLDPSKCIDTISSTTLNNVDRGLFFSPSSSKYEYGVAKSMKVSKDGKTYTFDLRKSKWSNGDPVTASDFVYGFQRTVDPKTASQDAYLMDHLLNYKEVSTGKLSPDKLGVSAPNKYTFVVKLSSPQSYFKSLLTDSAFLPQDKKVAVKYGKKYGTSSSTQVYNGPFTVTGWTGTNDSWTLAKNKNYYDASTVRLNKVNMKVVKDQQTGLNEYQTGSLDELSLSGKQQVKNFKGSKELHTYKTMYSNYLELNEQKDPEFKNLKLREALSLAIDRKDYVTDVLGDGSNPTKGFVADGLANYKGKDFAAATYVKGTADYNLDKAKKLWKEGLKEVGKKSLNLTLTYDDTDVAKATTEYLQAEFQKLPGLKVSNVNLPRQQRISRLFSGNFDLVVTGWDPGYADPISALNIRTSNSSINFSKWQNSEFDNYINKSNTVDANNPAKRWDDLVKAGKLVNKELGAVPFYQTSNPVALKTNVKGVTFNPVGSWDFSHGYVE</sequence>
<dbReference type="PANTHER" id="PTHR30290:SF10">
    <property type="entry name" value="PERIPLASMIC OLIGOPEPTIDE-BINDING PROTEIN-RELATED"/>
    <property type="match status" value="1"/>
</dbReference>
<dbReference type="InterPro" id="IPR000914">
    <property type="entry name" value="SBP_5_dom"/>
</dbReference>
<keyword evidence="4 5" id="KW-0732">Signal</keyword>
<feature type="signal peptide" evidence="5">
    <location>
        <begin position="1"/>
        <end position="20"/>
    </location>
</feature>
<dbReference type="PROSITE" id="PS51257">
    <property type="entry name" value="PROKAR_LIPOPROTEIN"/>
    <property type="match status" value="1"/>
</dbReference>
<dbReference type="CDD" id="cd08504">
    <property type="entry name" value="PBP2_OppA"/>
    <property type="match status" value="1"/>
</dbReference>
<comment type="similarity">
    <text evidence="2">Belongs to the bacterial solute-binding protein 5 family.</text>
</comment>
<evidence type="ECO:0000256" key="4">
    <source>
        <dbReference type="ARBA" id="ARBA00022729"/>
    </source>
</evidence>
<gene>
    <name evidence="7" type="ORF">KTJ72_01430</name>
</gene>
<dbReference type="InterPro" id="IPR030678">
    <property type="entry name" value="Peptide/Ni-bd"/>
</dbReference>
<evidence type="ECO:0000256" key="3">
    <source>
        <dbReference type="ARBA" id="ARBA00022448"/>
    </source>
</evidence>
<evidence type="ECO:0000259" key="6">
    <source>
        <dbReference type="Pfam" id="PF00496"/>
    </source>
</evidence>
<dbReference type="Pfam" id="PF00496">
    <property type="entry name" value="SBP_bac_5"/>
    <property type="match status" value="1"/>
</dbReference>
<protein>
    <submittedName>
        <fullName evidence="7">Peptide ABC transporter substrate-binding protein</fullName>
    </submittedName>
</protein>
<comment type="caution">
    <text evidence="7">The sequence shown here is derived from an EMBL/GenBank/DDBJ whole genome shotgun (WGS) entry which is preliminary data.</text>
</comment>
<name>A0ABS6M2Y9_9LACO</name>
<dbReference type="EMBL" id="JAHQYH010000002">
    <property type="protein sequence ID" value="MBV0914563.1"/>
    <property type="molecule type" value="Genomic_DNA"/>
</dbReference>
<comment type="subcellular location">
    <subcellularLocation>
        <location evidence="1">Cell envelope</location>
    </subcellularLocation>
</comment>
<dbReference type="RefSeq" id="WP_217303952.1">
    <property type="nucleotide sequence ID" value="NZ_JAHQYH010000002.1"/>
</dbReference>
<evidence type="ECO:0000256" key="2">
    <source>
        <dbReference type="ARBA" id="ARBA00005695"/>
    </source>
</evidence>
<evidence type="ECO:0000313" key="7">
    <source>
        <dbReference type="EMBL" id="MBV0914563.1"/>
    </source>
</evidence>
<dbReference type="PANTHER" id="PTHR30290">
    <property type="entry name" value="PERIPLASMIC BINDING COMPONENT OF ABC TRANSPORTER"/>
    <property type="match status" value="1"/>
</dbReference>
<accession>A0ABS6M2Y9</accession>
<dbReference type="PIRSF" id="PIRSF002741">
    <property type="entry name" value="MppA"/>
    <property type="match status" value="1"/>
</dbReference>
<feature type="chain" id="PRO_5045954190" evidence="5">
    <location>
        <begin position="21"/>
        <end position="540"/>
    </location>
</feature>